<proteinExistence type="predicted"/>
<organism evidence="6 7">
    <name type="scientific">Aureibacter tunicatorum</name>
    <dbReference type="NCBI Taxonomy" id="866807"/>
    <lineage>
        <taxon>Bacteria</taxon>
        <taxon>Pseudomonadati</taxon>
        <taxon>Bacteroidota</taxon>
        <taxon>Cytophagia</taxon>
        <taxon>Cytophagales</taxon>
        <taxon>Persicobacteraceae</taxon>
        <taxon>Aureibacter</taxon>
    </lineage>
</organism>
<feature type="domain" description="HTH araC/xylS-type" evidence="5">
    <location>
        <begin position="275"/>
        <end position="383"/>
    </location>
</feature>
<keyword evidence="4" id="KW-1133">Transmembrane helix</keyword>
<comment type="caution">
    <text evidence="6">The sequence shown here is derived from an EMBL/GenBank/DDBJ whole genome shotgun (WGS) entry which is preliminary data.</text>
</comment>
<evidence type="ECO:0000259" key="5">
    <source>
        <dbReference type="PROSITE" id="PS01124"/>
    </source>
</evidence>
<feature type="transmembrane region" description="Helical" evidence="4">
    <location>
        <begin position="66"/>
        <end position="88"/>
    </location>
</feature>
<dbReference type="GO" id="GO:0043565">
    <property type="term" value="F:sequence-specific DNA binding"/>
    <property type="evidence" value="ECO:0007669"/>
    <property type="project" value="InterPro"/>
</dbReference>
<evidence type="ECO:0000256" key="2">
    <source>
        <dbReference type="ARBA" id="ARBA00023125"/>
    </source>
</evidence>
<evidence type="ECO:0000256" key="3">
    <source>
        <dbReference type="ARBA" id="ARBA00023163"/>
    </source>
</evidence>
<feature type="transmembrane region" description="Helical" evidence="4">
    <location>
        <begin position="215"/>
        <end position="236"/>
    </location>
</feature>
<accession>A0AAE3XJJ6</accession>
<dbReference type="RefSeq" id="WP_309937030.1">
    <property type="nucleotide sequence ID" value="NZ_AP025305.1"/>
</dbReference>
<dbReference type="Proteomes" id="UP001185092">
    <property type="component" value="Unassembled WGS sequence"/>
</dbReference>
<evidence type="ECO:0000256" key="1">
    <source>
        <dbReference type="ARBA" id="ARBA00023015"/>
    </source>
</evidence>
<feature type="transmembrane region" description="Helical" evidence="4">
    <location>
        <begin position="34"/>
        <end position="54"/>
    </location>
</feature>
<dbReference type="Gene3D" id="1.10.10.60">
    <property type="entry name" value="Homeodomain-like"/>
    <property type="match status" value="2"/>
</dbReference>
<keyword evidence="2 6" id="KW-0238">DNA-binding</keyword>
<protein>
    <submittedName>
        <fullName evidence="6">AraC-like DNA-binding protein</fullName>
    </submittedName>
</protein>
<feature type="transmembrane region" description="Helical" evidence="4">
    <location>
        <begin position="100"/>
        <end position="118"/>
    </location>
</feature>
<evidence type="ECO:0000313" key="7">
    <source>
        <dbReference type="Proteomes" id="UP001185092"/>
    </source>
</evidence>
<dbReference type="Pfam" id="PF12833">
    <property type="entry name" value="HTH_18"/>
    <property type="match status" value="1"/>
</dbReference>
<keyword evidence="7" id="KW-1185">Reference proteome</keyword>
<dbReference type="AlphaFoldDB" id="A0AAE3XJJ6"/>
<dbReference type="PROSITE" id="PS01124">
    <property type="entry name" value="HTH_ARAC_FAMILY_2"/>
    <property type="match status" value="1"/>
</dbReference>
<keyword evidence="1" id="KW-0805">Transcription regulation</keyword>
<dbReference type="PANTHER" id="PTHR43280">
    <property type="entry name" value="ARAC-FAMILY TRANSCRIPTIONAL REGULATOR"/>
    <property type="match status" value="1"/>
</dbReference>
<evidence type="ECO:0000313" key="6">
    <source>
        <dbReference type="EMBL" id="MDR6237562.1"/>
    </source>
</evidence>
<gene>
    <name evidence="6" type="ORF">HNQ88_000538</name>
</gene>
<dbReference type="EMBL" id="JAVDQD010000001">
    <property type="protein sequence ID" value="MDR6237562.1"/>
    <property type="molecule type" value="Genomic_DNA"/>
</dbReference>
<keyword evidence="4" id="KW-0812">Transmembrane</keyword>
<dbReference type="SUPFAM" id="SSF46689">
    <property type="entry name" value="Homeodomain-like"/>
    <property type="match status" value="1"/>
</dbReference>
<dbReference type="PROSITE" id="PS00041">
    <property type="entry name" value="HTH_ARAC_FAMILY_1"/>
    <property type="match status" value="1"/>
</dbReference>
<evidence type="ECO:0000256" key="4">
    <source>
        <dbReference type="SAM" id="Phobius"/>
    </source>
</evidence>
<feature type="transmembrane region" description="Helical" evidence="4">
    <location>
        <begin position="6"/>
        <end position="27"/>
    </location>
</feature>
<dbReference type="InterPro" id="IPR018060">
    <property type="entry name" value="HTH_AraC"/>
</dbReference>
<dbReference type="PANTHER" id="PTHR43280:SF29">
    <property type="entry name" value="ARAC-FAMILY TRANSCRIPTIONAL REGULATOR"/>
    <property type="match status" value="1"/>
</dbReference>
<name>A0AAE3XJJ6_9BACT</name>
<keyword evidence="4" id="KW-0472">Membrane</keyword>
<dbReference type="GO" id="GO:0003700">
    <property type="term" value="F:DNA-binding transcription factor activity"/>
    <property type="evidence" value="ECO:0007669"/>
    <property type="project" value="InterPro"/>
</dbReference>
<sequence>MEELSIYVLFAIAALVVSVLAASLLRASIKNTRYLPLLVFVIIAVVEMLSRISLLEGFAVRFPHLFYVSEPLIMLNAPLIYIYTRNLLSPKLELKKSDALFLIPFVLSVLAYIPFYSLSAEQKIADFMQFGGLNTDISENIWEWNFEVCWGAVFLVASLKQLAEFNLKIRQQFSDVHNASLHLTQWFIKFCLITYCLELTVVYATLYGWGDHKTLFYFLNGFNAVVLLLVGVDAVFSSKYVDALEKNWQAVPQEEKELAQSKKYVSSTLDQDQSRKIKQAIEQYMLDQKPYLNAQFRLGDLAEAMEISSHQISQVLNESVNKNFNEFVNQYRINEAVRLLQDQSYSHLTLSAIGFEAGFNSKSSFYSAFKKVTGKTPSEFKSL</sequence>
<keyword evidence="3" id="KW-0804">Transcription</keyword>
<reference evidence="6" key="1">
    <citation type="submission" date="2023-07" db="EMBL/GenBank/DDBJ databases">
        <title>Genomic Encyclopedia of Type Strains, Phase IV (KMG-IV): sequencing the most valuable type-strain genomes for metagenomic binning, comparative biology and taxonomic classification.</title>
        <authorList>
            <person name="Goeker M."/>
        </authorList>
    </citation>
    <scope>NUCLEOTIDE SEQUENCE</scope>
    <source>
        <strain evidence="6">DSM 26174</strain>
    </source>
</reference>
<dbReference type="InterPro" id="IPR009057">
    <property type="entry name" value="Homeodomain-like_sf"/>
</dbReference>
<dbReference type="SMART" id="SM00342">
    <property type="entry name" value="HTH_ARAC"/>
    <property type="match status" value="1"/>
</dbReference>
<feature type="transmembrane region" description="Helical" evidence="4">
    <location>
        <begin position="186"/>
        <end position="209"/>
    </location>
</feature>
<dbReference type="InterPro" id="IPR018062">
    <property type="entry name" value="HTH_AraC-typ_CS"/>
</dbReference>